<sequence>MRVGILGGTFNPPHLAHLVCAQEAHSQLGLDRVLLMPAGEPPHKTVAPGDPSPEQRFELCRLAVAGDERFEVSRIELERPGRSYTADTLRLLHERAPEDELVFIVGGDMAASFPSWREPEAVLSLATLAVAERRGSKRDAIERALEPLAGSERVTYFDMPRIDLSSSELRARVAQGRPIRYLVPDAVAEAIAAEGLYHGVRGEVTT</sequence>
<gene>
    <name evidence="10" type="primary">nadD</name>
    <name evidence="12" type="ORF">BDZ31_003423</name>
</gene>
<dbReference type="Pfam" id="PF01467">
    <property type="entry name" value="CTP_transf_like"/>
    <property type="match status" value="1"/>
</dbReference>
<comment type="catalytic activity">
    <reaction evidence="9 10">
        <text>nicotinate beta-D-ribonucleotide + ATP + H(+) = deamido-NAD(+) + diphosphate</text>
        <dbReference type="Rhea" id="RHEA:22860"/>
        <dbReference type="ChEBI" id="CHEBI:15378"/>
        <dbReference type="ChEBI" id="CHEBI:30616"/>
        <dbReference type="ChEBI" id="CHEBI:33019"/>
        <dbReference type="ChEBI" id="CHEBI:57502"/>
        <dbReference type="ChEBI" id="CHEBI:58437"/>
        <dbReference type="EC" id="2.7.7.18"/>
    </reaction>
</comment>
<evidence type="ECO:0000259" key="11">
    <source>
        <dbReference type="Pfam" id="PF01467"/>
    </source>
</evidence>
<dbReference type="EMBL" id="JACHNU010000005">
    <property type="protein sequence ID" value="MBB4663822.1"/>
    <property type="molecule type" value="Genomic_DNA"/>
</dbReference>
<protein>
    <recommendedName>
        <fullName evidence="10">Probable nicotinate-nucleotide adenylyltransferase</fullName>
        <ecNumber evidence="10">2.7.7.18</ecNumber>
    </recommendedName>
    <alternativeName>
        <fullName evidence="10">Deamido-NAD(+) diphosphorylase</fullName>
    </alternativeName>
    <alternativeName>
        <fullName evidence="10">Deamido-NAD(+) pyrophosphorylase</fullName>
    </alternativeName>
    <alternativeName>
        <fullName evidence="10">Nicotinate mononucleotide adenylyltransferase</fullName>
        <shortName evidence="10">NaMN adenylyltransferase</shortName>
    </alternativeName>
</protein>
<dbReference type="RefSeq" id="WP_183343548.1">
    <property type="nucleotide sequence ID" value="NZ_JACHNU010000005.1"/>
</dbReference>
<accession>A0A840IG36</accession>
<evidence type="ECO:0000256" key="2">
    <source>
        <dbReference type="ARBA" id="ARBA00005019"/>
    </source>
</evidence>
<evidence type="ECO:0000256" key="3">
    <source>
        <dbReference type="ARBA" id="ARBA00022642"/>
    </source>
</evidence>
<reference evidence="12 13" key="1">
    <citation type="submission" date="2020-08" db="EMBL/GenBank/DDBJ databases">
        <title>Genomic Encyclopedia of Archaeal and Bacterial Type Strains, Phase II (KMG-II): from individual species to whole genera.</title>
        <authorList>
            <person name="Goeker M."/>
        </authorList>
    </citation>
    <scope>NUCLEOTIDE SEQUENCE [LARGE SCALE GENOMIC DNA]</scope>
    <source>
        <strain evidence="12 13">DSM 23288</strain>
    </source>
</reference>
<evidence type="ECO:0000313" key="12">
    <source>
        <dbReference type="EMBL" id="MBB4663822.1"/>
    </source>
</evidence>
<dbReference type="Gene3D" id="3.40.50.620">
    <property type="entry name" value="HUPs"/>
    <property type="match status" value="1"/>
</dbReference>
<dbReference type="InterPro" id="IPR004821">
    <property type="entry name" value="Cyt_trans-like"/>
</dbReference>
<evidence type="ECO:0000313" key="13">
    <source>
        <dbReference type="Proteomes" id="UP000585272"/>
    </source>
</evidence>
<comment type="caution">
    <text evidence="12">The sequence shown here is derived from an EMBL/GenBank/DDBJ whole genome shotgun (WGS) entry which is preliminary data.</text>
</comment>
<organism evidence="12 13">
    <name type="scientific">Conexibacter arvalis</name>
    <dbReference type="NCBI Taxonomy" id="912552"/>
    <lineage>
        <taxon>Bacteria</taxon>
        <taxon>Bacillati</taxon>
        <taxon>Actinomycetota</taxon>
        <taxon>Thermoleophilia</taxon>
        <taxon>Solirubrobacterales</taxon>
        <taxon>Conexibacteraceae</taxon>
        <taxon>Conexibacter</taxon>
    </lineage>
</organism>
<dbReference type="EC" id="2.7.7.18" evidence="10"/>
<feature type="domain" description="Cytidyltransferase-like" evidence="11">
    <location>
        <begin position="5"/>
        <end position="172"/>
    </location>
</feature>
<dbReference type="PANTHER" id="PTHR39321">
    <property type="entry name" value="NICOTINATE-NUCLEOTIDE ADENYLYLTRANSFERASE-RELATED"/>
    <property type="match status" value="1"/>
</dbReference>
<proteinExistence type="inferred from homology"/>
<evidence type="ECO:0000256" key="10">
    <source>
        <dbReference type="HAMAP-Rule" id="MF_00244"/>
    </source>
</evidence>
<dbReference type="SUPFAM" id="SSF52374">
    <property type="entry name" value="Nucleotidylyl transferase"/>
    <property type="match status" value="1"/>
</dbReference>
<dbReference type="PANTHER" id="PTHR39321:SF3">
    <property type="entry name" value="PHOSPHOPANTETHEINE ADENYLYLTRANSFERASE"/>
    <property type="match status" value="1"/>
</dbReference>
<evidence type="ECO:0000256" key="6">
    <source>
        <dbReference type="ARBA" id="ARBA00022741"/>
    </source>
</evidence>
<keyword evidence="5 10" id="KW-0548">Nucleotidyltransferase</keyword>
<evidence type="ECO:0000256" key="9">
    <source>
        <dbReference type="ARBA" id="ARBA00048721"/>
    </source>
</evidence>
<dbReference type="HAMAP" id="MF_00244">
    <property type="entry name" value="NaMN_adenylyltr"/>
    <property type="match status" value="1"/>
</dbReference>
<evidence type="ECO:0000256" key="1">
    <source>
        <dbReference type="ARBA" id="ARBA00002324"/>
    </source>
</evidence>
<name>A0A840IG36_9ACTN</name>
<keyword evidence="13" id="KW-1185">Reference proteome</keyword>
<dbReference type="GO" id="GO:0004515">
    <property type="term" value="F:nicotinate-nucleotide adenylyltransferase activity"/>
    <property type="evidence" value="ECO:0007669"/>
    <property type="project" value="UniProtKB-UniRule"/>
</dbReference>
<dbReference type="Proteomes" id="UP000585272">
    <property type="component" value="Unassembled WGS sequence"/>
</dbReference>
<dbReference type="InterPro" id="IPR005248">
    <property type="entry name" value="NadD/NMNAT"/>
</dbReference>
<keyword evidence="3 10" id="KW-0662">Pyridine nucleotide biosynthesis</keyword>
<comment type="pathway">
    <text evidence="2 10">Cofactor biosynthesis; NAD(+) biosynthesis; deamido-NAD(+) from nicotinate D-ribonucleotide: step 1/1.</text>
</comment>
<dbReference type="NCBIfam" id="NF000840">
    <property type="entry name" value="PRK00071.1-3"/>
    <property type="match status" value="1"/>
</dbReference>
<keyword evidence="4 10" id="KW-0808">Transferase</keyword>
<keyword evidence="7 10" id="KW-0067">ATP-binding</keyword>
<dbReference type="NCBIfam" id="TIGR00482">
    <property type="entry name" value="nicotinate (nicotinamide) nucleotide adenylyltransferase"/>
    <property type="match status" value="1"/>
</dbReference>
<comment type="similarity">
    <text evidence="10">Belongs to the NadD family.</text>
</comment>
<dbReference type="GO" id="GO:0009435">
    <property type="term" value="P:NAD+ biosynthetic process"/>
    <property type="evidence" value="ECO:0007669"/>
    <property type="project" value="UniProtKB-UniRule"/>
</dbReference>
<dbReference type="CDD" id="cd02165">
    <property type="entry name" value="NMNAT"/>
    <property type="match status" value="1"/>
</dbReference>
<dbReference type="AlphaFoldDB" id="A0A840IG36"/>
<evidence type="ECO:0000256" key="8">
    <source>
        <dbReference type="ARBA" id="ARBA00023027"/>
    </source>
</evidence>
<dbReference type="InterPro" id="IPR014729">
    <property type="entry name" value="Rossmann-like_a/b/a_fold"/>
</dbReference>
<evidence type="ECO:0000256" key="7">
    <source>
        <dbReference type="ARBA" id="ARBA00022840"/>
    </source>
</evidence>
<dbReference type="UniPathway" id="UPA00253">
    <property type="reaction ID" value="UER00332"/>
</dbReference>
<dbReference type="GO" id="GO:0005524">
    <property type="term" value="F:ATP binding"/>
    <property type="evidence" value="ECO:0007669"/>
    <property type="project" value="UniProtKB-KW"/>
</dbReference>
<evidence type="ECO:0000256" key="5">
    <source>
        <dbReference type="ARBA" id="ARBA00022695"/>
    </source>
</evidence>
<keyword evidence="8 10" id="KW-0520">NAD</keyword>
<evidence type="ECO:0000256" key="4">
    <source>
        <dbReference type="ARBA" id="ARBA00022679"/>
    </source>
</evidence>
<comment type="function">
    <text evidence="1 10">Catalyzes the reversible adenylation of nicotinate mononucleotide (NaMN) to nicotinic acid adenine dinucleotide (NaAD).</text>
</comment>
<keyword evidence="6 10" id="KW-0547">Nucleotide-binding</keyword>